<dbReference type="InterPro" id="IPR029063">
    <property type="entry name" value="SAM-dependent_MTases_sf"/>
</dbReference>
<proteinExistence type="predicted"/>
<evidence type="ECO:0000313" key="3">
    <source>
        <dbReference type="Proteomes" id="UP000562682"/>
    </source>
</evidence>
<dbReference type="SUPFAM" id="SSF53335">
    <property type="entry name" value="S-adenosyl-L-methionine-dependent methyltransferases"/>
    <property type="match status" value="1"/>
</dbReference>
<protein>
    <submittedName>
        <fullName evidence="2">Beta-ketoacyl synthase domain-containing protein</fullName>
    </submittedName>
</protein>
<organism evidence="2 3">
    <name type="scientific">Fusarium denticulatum</name>
    <dbReference type="NCBI Taxonomy" id="48507"/>
    <lineage>
        <taxon>Eukaryota</taxon>
        <taxon>Fungi</taxon>
        <taxon>Dikarya</taxon>
        <taxon>Ascomycota</taxon>
        <taxon>Pezizomycotina</taxon>
        <taxon>Sordariomycetes</taxon>
        <taxon>Hypocreomycetidae</taxon>
        <taxon>Hypocreales</taxon>
        <taxon>Nectriaceae</taxon>
        <taxon>Fusarium</taxon>
        <taxon>Fusarium fujikuroi species complex</taxon>
    </lineage>
</organism>
<comment type="caution">
    <text evidence="2">The sequence shown here is derived from an EMBL/GenBank/DDBJ whole genome shotgun (WGS) entry which is preliminary data.</text>
</comment>
<dbReference type="CDD" id="cd02440">
    <property type="entry name" value="AdoMet_MTases"/>
    <property type="match status" value="1"/>
</dbReference>
<dbReference type="Proteomes" id="UP000562682">
    <property type="component" value="Unassembled WGS sequence"/>
</dbReference>
<evidence type="ECO:0000313" key="2">
    <source>
        <dbReference type="EMBL" id="KAF5664671.1"/>
    </source>
</evidence>
<feature type="domain" description="Methyltransferase type 12" evidence="1">
    <location>
        <begin position="60"/>
        <end position="163"/>
    </location>
</feature>
<name>A0A8H5T7Z5_9HYPO</name>
<sequence length="184" mass="20008">MESSRASIVLSKSGGVTVQMVARIGENLSRIFTREVEPLQLMTEGDILFVADKSPGVRILDIGAGTGGTTDHVLERLRNAGGTSKVANCCFTDISPGFLAKAADCFSANALIMESKALNIENDHAEQAFSLESYDLIICANVPYATRSIQETLIHYKGLLNPGRCLEGERCQETSQKMRYTARM</sequence>
<reference evidence="2 3" key="1">
    <citation type="submission" date="2020-05" db="EMBL/GenBank/DDBJ databases">
        <title>Identification and distribution of gene clusters putatively required for synthesis of sphingolipid metabolism inhibitors in phylogenetically diverse species of the filamentous fungus Fusarium.</title>
        <authorList>
            <person name="Kim H.-S."/>
            <person name="Busman M."/>
            <person name="Brown D.W."/>
            <person name="Divon H."/>
            <person name="Uhlig S."/>
            <person name="Proctor R.H."/>
        </authorList>
    </citation>
    <scope>NUCLEOTIDE SEQUENCE [LARGE SCALE GENOMIC DNA]</scope>
    <source>
        <strain evidence="2 3">NRRL 25311</strain>
    </source>
</reference>
<dbReference type="Gene3D" id="3.40.50.150">
    <property type="entry name" value="Vaccinia Virus protein VP39"/>
    <property type="match status" value="1"/>
</dbReference>
<dbReference type="Pfam" id="PF08242">
    <property type="entry name" value="Methyltransf_12"/>
    <property type="match status" value="1"/>
</dbReference>
<dbReference type="InterPro" id="IPR013217">
    <property type="entry name" value="Methyltransf_12"/>
</dbReference>
<keyword evidence="3" id="KW-1185">Reference proteome</keyword>
<dbReference type="EMBL" id="JAAOAK010000462">
    <property type="protein sequence ID" value="KAF5664671.1"/>
    <property type="molecule type" value="Genomic_DNA"/>
</dbReference>
<evidence type="ECO:0000259" key="1">
    <source>
        <dbReference type="Pfam" id="PF08242"/>
    </source>
</evidence>
<gene>
    <name evidence="2" type="ORF">FDENT_12807</name>
</gene>
<dbReference type="AlphaFoldDB" id="A0A8H5T7Z5"/>
<accession>A0A8H5T7Z5</accession>